<proteinExistence type="predicted"/>
<dbReference type="PANTHER" id="PTHR33164">
    <property type="entry name" value="TRANSCRIPTIONAL REGULATOR, MARR FAMILY"/>
    <property type="match status" value="1"/>
</dbReference>
<organism evidence="3 4">
    <name type="scientific">Streptomyces parvus</name>
    <dbReference type="NCBI Taxonomy" id="66428"/>
    <lineage>
        <taxon>Bacteria</taxon>
        <taxon>Bacillati</taxon>
        <taxon>Actinomycetota</taxon>
        <taxon>Actinomycetes</taxon>
        <taxon>Kitasatosporales</taxon>
        <taxon>Streptomycetaceae</taxon>
        <taxon>Streptomyces</taxon>
    </lineage>
</organism>
<evidence type="ECO:0000313" key="4">
    <source>
        <dbReference type="Proteomes" id="UP000469670"/>
    </source>
</evidence>
<accession>A0A7K3SA57</accession>
<sequence>MNSQLTDGPNNTKASLFGKPGGPEEAENRLSDLVSPQPGGQHRLLPSAESGDAATPRAAGEQREEWQALVILAHLVEAELERKTQCDAGIAHSHFKILALLAGADRHTMGLTRLGRALRFHKSRLSHALRSLEAGGLLRREGTPDKGRAYQAVLTRRGLDLVERVLPLQDVFARDVVLSGLTATEIAQLRTLAEKIIANLDADRSGQALRRGPASS</sequence>
<evidence type="ECO:0000259" key="2">
    <source>
        <dbReference type="PROSITE" id="PS50995"/>
    </source>
</evidence>
<protein>
    <submittedName>
        <fullName evidence="3">Winged helix-turn-helix transcriptional regulator</fullName>
    </submittedName>
</protein>
<dbReference type="PROSITE" id="PS50995">
    <property type="entry name" value="HTH_MARR_2"/>
    <property type="match status" value="1"/>
</dbReference>
<dbReference type="SUPFAM" id="SSF46785">
    <property type="entry name" value="Winged helix' DNA-binding domain"/>
    <property type="match status" value="1"/>
</dbReference>
<dbReference type="PRINTS" id="PR00598">
    <property type="entry name" value="HTHMARR"/>
</dbReference>
<name>A0A7K3SA57_9ACTN</name>
<gene>
    <name evidence="3" type="ORF">G3I50_40080</name>
</gene>
<dbReference type="EMBL" id="JAAGMP010001804">
    <property type="protein sequence ID" value="NEC24407.1"/>
    <property type="molecule type" value="Genomic_DNA"/>
</dbReference>
<dbReference type="RefSeq" id="WP_164208988.1">
    <property type="nucleotide sequence ID" value="NZ_JAAGMP010001804.1"/>
</dbReference>
<feature type="region of interest" description="Disordered" evidence="1">
    <location>
        <begin position="1"/>
        <end position="60"/>
    </location>
</feature>
<evidence type="ECO:0000256" key="1">
    <source>
        <dbReference type="SAM" id="MobiDB-lite"/>
    </source>
</evidence>
<dbReference type="AlphaFoldDB" id="A0A7K3SA57"/>
<reference evidence="3 4" key="1">
    <citation type="submission" date="2020-01" db="EMBL/GenBank/DDBJ databases">
        <title>Insect and environment-associated Actinomycetes.</title>
        <authorList>
            <person name="Currrie C."/>
            <person name="Chevrette M."/>
            <person name="Carlson C."/>
            <person name="Stubbendieck R."/>
            <person name="Wendt-Pienkowski E."/>
        </authorList>
    </citation>
    <scope>NUCLEOTIDE SEQUENCE [LARGE SCALE GENOMIC DNA]</scope>
    <source>
        <strain evidence="3 4">SID7590</strain>
    </source>
</reference>
<dbReference type="GO" id="GO:0003700">
    <property type="term" value="F:DNA-binding transcription factor activity"/>
    <property type="evidence" value="ECO:0007669"/>
    <property type="project" value="InterPro"/>
</dbReference>
<feature type="compositionally biased region" description="Polar residues" evidence="1">
    <location>
        <begin position="1"/>
        <end position="14"/>
    </location>
</feature>
<dbReference type="Proteomes" id="UP000469670">
    <property type="component" value="Unassembled WGS sequence"/>
</dbReference>
<dbReference type="InterPro" id="IPR036390">
    <property type="entry name" value="WH_DNA-bd_sf"/>
</dbReference>
<dbReference type="PANTHER" id="PTHR33164:SF99">
    <property type="entry name" value="MARR FAMILY REGULATORY PROTEIN"/>
    <property type="match status" value="1"/>
</dbReference>
<dbReference type="GO" id="GO:0006950">
    <property type="term" value="P:response to stress"/>
    <property type="evidence" value="ECO:0007669"/>
    <property type="project" value="TreeGrafter"/>
</dbReference>
<feature type="domain" description="HTH marR-type" evidence="2">
    <location>
        <begin position="62"/>
        <end position="198"/>
    </location>
</feature>
<dbReference type="InterPro" id="IPR039422">
    <property type="entry name" value="MarR/SlyA-like"/>
</dbReference>
<dbReference type="InterPro" id="IPR036388">
    <property type="entry name" value="WH-like_DNA-bd_sf"/>
</dbReference>
<dbReference type="SMART" id="SM00347">
    <property type="entry name" value="HTH_MARR"/>
    <property type="match status" value="1"/>
</dbReference>
<comment type="caution">
    <text evidence="3">The sequence shown here is derived from an EMBL/GenBank/DDBJ whole genome shotgun (WGS) entry which is preliminary data.</text>
</comment>
<evidence type="ECO:0000313" key="3">
    <source>
        <dbReference type="EMBL" id="NEC24407.1"/>
    </source>
</evidence>
<dbReference type="Gene3D" id="1.10.10.10">
    <property type="entry name" value="Winged helix-like DNA-binding domain superfamily/Winged helix DNA-binding domain"/>
    <property type="match status" value="1"/>
</dbReference>
<dbReference type="InterPro" id="IPR000835">
    <property type="entry name" value="HTH_MarR-typ"/>
</dbReference>